<reference evidence="2" key="2">
    <citation type="journal article" date="2024" name="Plant">
        <title>Genomic evolution and insights into agronomic trait innovations of Sesamum species.</title>
        <authorList>
            <person name="Miao H."/>
            <person name="Wang L."/>
            <person name="Qu L."/>
            <person name="Liu H."/>
            <person name="Sun Y."/>
            <person name="Le M."/>
            <person name="Wang Q."/>
            <person name="Wei S."/>
            <person name="Zheng Y."/>
            <person name="Lin W."/>
            <person name="Duan Y."/>
            <person name="Cao H."/>
            <person name="Xiong S."/>
            <person name="Wang X."/>
            <person name="Wei L."/>
            <person name="Li C."/>
            <person name="Ma Q."/>
            <person name="Ju M."/>
            <person name="Zhao R."/>
            <person name="Li G."/>
            <person name="Mu C."/>
            <person name="Tian Q."/>
            <person name="Mei H."/>
            <person name="Zhang T."/>
            <person name="Gao T."/>
            <person name="Zhang H."/>
        </authorList>
    </citation>
    <scope>NUCLEOTIDE SEQUENCE</scope>
    <source>
        <strain evidence="2">G02</strain>
    </source>
</reference>
<proteinExistence type="predicted"/>
<evidence type="ECO:0008006" key="3">
    <source>
        <dbReference type="Google" id="ProtNLM"/>
    </source>
</evidence>
<accession>A0AAW2JDD2</accession>
<name>A0AAW2JDD2_SESRA</name>
<protein>
    <recommendedName>
        <fullName evidence="3">Transposase</fullName>
    </recommendedName>
</protein>
<comment type="caution">
    <text evidence="2">The sequence shown here is derived from an EMBL/GenBank/DDBJ whole genome shotgun (WGS) entry which is preliminary data.</text>
</comment>
<sequence>METKEQSRGAQDEDQNTKYYHSQATVRNRKNEIRKIKNTNGVMVHEKDDIQNVILAYFRDLLTTIRPEYQNLDDVLQHVDSKVRRSMTIDLCQPYTTVEVTKALKLNVPQTIARTRWYAYSFLSKIL</sequence>
<gene>
    <name evidence="2" type="ORF">Sradi_6986800</name>
</gene>
<evidence type="ECO:0000256" key="1">
    <source>
        <dbReference type="SAM" id="MobiDB-lite"/>
    </source>
</evidence>
<feature type="non-terminal residue" evidence="2">
    <location>
        <position position="127"/>
    </location>
</feature>
<feature type="compositionally biased region" description="Basic and acidic residues" evidence="1">
    <location>
        <begin position="1"/>
        <end position="11"/>
    </location>
</feature>
<dbReference type="EMBL" id="JACGWJ010000428">
    <property type="protein sequence ID" value="KAL0292479.1"/>
    <property type="molecule type" value="Genomic_DNA"/>
</dbReference>
<dbReference type="AlphaFoldDB" id="A0AAW2JDD2"/>
<organism evidence="2">
    <name type="scientific">Sesamum radiatum</name>
    <name type="common">Black benniseed</name>
    <dbReference type="NCBI Taxonomy" id="300843"/>
    <lineage>
        <taxon>Eukaryota</taxon>
        <taxon>Viridiplantae</taxon>
        <taxon>Streptophyta</taxon>
        <taxon>Embryophyta</taxon>
        <taxon>Tracheophyta</taxon>
        <taxon>Spermatophyta</taxon>
        <taxon>Magnoliopsida</taxon>
        <taxon>eudicotyledons</taxon>
        <taxon>Gunneridae</taxon>
        <taxon>Pentapetalae</taxon>
        <taxon>asterids</taxon>
        <taxon>lamiids</taxon>
        <taxon>Lamiales</taxon>
        <taxon>Pedaliaceae</taxon>
        <taxon>Sesamum</taxon>
    </lineage>
</organism>
<feature type="region of interest" description="Disordered" evidence="1">
    <location>
        <begin position="1"/>
        <end position="24"/>
    </location>
</feature>
<reference evidence="2" key="1">
    <citation type="submission" date="2020-06" db="EMBL/GenBank/DDBJ databases">
        <authorList>
            <person name="Li T."/>
            <person name="Hu X."/>
            <person name="Zhang T."/>
            <person name="Song X."/>
            <person name="Zhang H."/>
            <person name="Dai N."/>
            <person name="Sheng W."/>
            <person name="Hou X."/>
            <person name="Wei L."/>
        </authorList>
    </citation>
    <scope>NUCLEOTIDE SEQUENCE</scope>
    <source>
        <strain evidence="2">G02</strain>
        <tissue evidence="2">Leaf</tissue>
    </source>
</reference>
<evidence type="ECO:0000313" key="2">
    <source>
        <dbReference type="EMBL" id="KAL0292479.1"/>
    </source>
</evidence>